<sequence length="310" mass="34497">MHQKQDVRKIRLLDGSFSASLQEVVPDFFDKERPNWTFDAVIDNPEAVRAVHMRYIDAGVDDITSNTYHASLSCLREQGHNGKELIKEAVDLLKDVVTCYHPNENRRIWGSIGSYAICFRGQATEYTGSFVDTEIDVMKKMVDYHKNQIEAMKAAGLTDLLFETLSTTKEAEALCEALDGYDVLRAVICFSCQKDGVSIRHGEPFKDAVRLVIRNPKVVGFGINCTHPAAVTSLLESISGIQHEKEIFVYANSGKYEQTDGEKPSIEIILDSIARWVELGATVIGGCCGIGSSDISRIRKKIDDLNAVIF</sequence>
<dbReference type="PIRSF" id="PIRSF037505">
    <property type="entry name" value="Betaine_HMT"/>
    <property type="match status" value="1"/>
</dbReference>
<proteinExistence type="predicted"/>
<comment type="cofactor">
    <cofactor evidence="6">
        <name>Zn(2+)</name>
        <dbReference type="ChEBI" id="CHEBI:29105"/>
    </cofactor>
    <text evidence="6">Binds 1 zinc ion per subunit.</text>
</comment>
<dbReference type="InterPro" id="IPR036589">
    <property type="entry name" value="HCY_dom_sf"/>
</dbReference>
<dbReference type="STRING" id="27835.A0A0N4XWS3"/>
<feature type="domain" description="Hcy-binding" evidence="8">
    <location>
        <begin position="1"/>
        <end position="302"/>
    </location>
</feature>
<dbReference type="PANTHER" id="PTHR46015">
    <property type="entry name" value="ZGC:172121"/>
    <property type="match status" value="1"/>
</dbReference>
<dbReference type="EMBL" id="UYSL01019884">
    <property type="protein sequence ID" value="VDL70960.1"/>
    <property type="molecule type" value="Genomic_DNA"/>
</dbReference>
<comment type="pathway">
    <text evidence="5">Amino-acid biosynthesis; L-methionine biosynthesis via de novo pathway.</text>
</comment>
<dbReference type="UniPathway" id="UPA00051">
    <property type="reaction ID" value="UER00083"/>
</dbReference>
<evidence type="ECO:0000256" key="2">
    <source>
        <dbReference type="ARBA" id="ARBA00022679"/>
    </source>
</evidence>
<keyword evidence="10" id="KW-1185">Reference proteome</keyword>
<evidence type="ECO:0000256" key="7">
    <source>
        <dbReference type="PROSITE-ProRule" id="PRU00333"/>
    </source>
</evidence>
<feature type="binding site" evidence="7">
    <location>
        <position position="287"/>
    </location>
    <ligand>
        <name>Zn(2+)</name>
        <dbReference type="ChEBI" id="CHEBI:29105"/>
    </ligand>
</feature>
<dbReference type="InterPro" id="IPR051486">
    <property type="entry name" value="Hcy_S-methyltransferase"/>
</dbReference>
<evidence type="ECO:0000313" key="10">
    <source>
        <dbReference type="Proteomes" id="UP000271162"/>
    </source>
</evidence>
<reference evidence="9 10" key="2">
    <citation type="submission" date="2018-11" db="EMBL/GenBank/DDBJ databases">
        <authorList>
            <consortium name="Pathogen Informatics"/>
        </authorList>
    </citation>
    <scope>NUCLEOTIDE SEQUENCE [LARGE SCALE GENOMIC DNA]</scope>
</reference>
<evidence type="ECO:0000256" key="4">
    <source>
        <dbReference type="ARBA" id="ARBA00022833"/>
    </source>
</evidence>
<dbReference type="GO" id="GO:0009086">
    <property type="term" value="P:methionine biosynthetic process"/>
    <property type="evidence" value="ECO:0007669"/>
    <property type="project" value="InterPro"/>
</dbReference>
<feature type="binding site" evidence="6 7">
    <location>
        <position position="225"/>
    </location>
    <ligand>
        <name>Zn(2+)</name>
        <dbReference type="ChEBI" id="CHEBI:29105"/>
    </ligand>
</feature>
<dbReference type="PANTHER" id="PTHR46015:SF1">
    <property type="entry name" value="HOMOCYSTEINE S-METHYLTRANSFERASE-LIKE ISOFORM 1"/>
    <property type="match status" value="1"/>
</dbReference>
<keyword evidence="1 7" id="KW-0489">Methyltransferase</keyword>
<dbReference type="InterPro" id="IPR017226">
    <property type="entry name" value="BHMT-like"/>
</dbReference>
<evidence type="ECO:0000259" key="8">
    <source>
        <dbReference type="PROSITE" id="PS50970"/>
    </source>
</evidence>
<reference evidence="11" key="1">
    <citation type="submission" date="2017-02" db="UniProtKB">
        <authorList>
            <consortium name="WormBaseParasite"/>
        </authorList>
    </citation>
    <scope>IDENTIFICATION</scope>
</reference>
<accession>A0A0N4XWS3</accession>
<dbReference type="GO" id="GO:0033528">
    <property type="term" value="P:S-methylmethionine cycle"/>
    <property type="evidence" value="ECO:0007669"/>
    <property type="project" value="TreeGrafter"/>
</dbReference>
<evidence type="ECO:0000313" key="9">
    <source>
        <dbReference type="EMBL" id="VDL70960.1"/>
    </source>
</evidence>
<keyword evidence="4 6" id="KW-0862">Zinc</keyword>
<gene>
    <name evidence="9" type="ORF">NBR_LOCUS7371</name>
</gene>
<dbReference type="WBParaSite" id="NBR_0000737001-mRNA-1">
    <property type="protein sequence ID" value="NBR_0000737001-mRNA-1"/>
    <property type="gene ID" value="NBR_0000737001"/>
</dbReference>
<dbReference type="SUPFAM" id="SSF82282">
    <property type="entry name" value="Homocysteine S-methyltransferase"/>
    <property type="match status" value="1"/>
</dbReference>
<dbReference type="PROSITE" id="PS50970">
    <property type="entry name" value="HCY"/>
    <property type="match status" value="1"/>
</dbReference>
<protein>
    <submittedName>
        <fullName evidence="11">Hcy-binding domain-containing protein</fullName>
    </submittedName>
</protein>
<evidence type="ECO:0000313" key="11">
    <source>
        <dbReference type="WBParaSite" id="NBR_0000737001-mRNA-1"/>
    </source>
</evidence>
<evidence type="ECO:0000256" key="5">
    <source>
        <dbReference type="ARBA" id="ARBA00034478"/>
    </source>
</evidence>
<evidence type="ECO:0000256" key="1">
    <source>
        <dbReference type="ARBA" id="ARBA00022603"/>
    </source>
</evidence>
<dbReference type="OMA" id="TECYEAQ"/>
<keyword evidence="3 6" id="KW-0479">Metal-binding</keyword>
<dbReference type="GO" id="GO:0032259">
    <property type="term" value="P:methylation"/>
    <property type="evidence" value="ECO:0007669"/>
    <property type="project" value="UniProtKB-KW"/>
</dbReference>
<dbReference type="Gene3D" id="3.20.20.330">
    <property type="entry name" value="Homocysteine-binding-like domain"/>
    <property type="match status" value="1"/>
</dbReference>
<keyword evidence="2 7" id="KW-0808">Transferase</keyword>
<dbReference type="InterPro" id="IPR003726">
    <property type="entry name" value="HCY_dom"/>
</dbReference>
<evidence type="ECO:0000256" key="3">
    <source>
        <dbReference type="ARBA" id="ARBA00022723"/>
    </source>
</evidence>
<dbReference type="AlphaFoldDB" id="A0A0N4XWS3"/>
<organism evidence="11">
    <name type="scientific">Nippostrongylus brasiliensis</name>
    <name type="common">Rat hookworm</name>
    <dbReference type="NCBI Taxonomy" id="27835"/>
    <lineage>
        <taxon>Eukaryota</taxon>
        <taxon>Metazoa</taxon>
        <taxon>Ecdysozoa</taxon>
        <taxon>Nematoda</taxon>
        <taxon>Chromadorea</taxon>
        <taxon>Rhabditida</taxon>
        <taxon>Rhabditina</taxon>
        <taxon>Rhabditomorpha</taxon>
        <taxon>Strongyloidea</taxon>
        <taxon>Heligmosomidae</taxon>
        <taxon>Nippostrongylus</taxon>
    </lineage>
</organism>
<dbReference type="Pfam" id="PF02574">
    <property type="entry name" value="S-methyl_trans"/>
    <property type="match status" value="1"/>
</dbReference>
<name>A0A0N4XWS3_NIPBR</name>
<dbReference type="GO" id="GO:0008898">
    <property type="term" value="F:S-adenosylmethionine-homocysteine S-methyltransferase activity"/>
    <property type="evidence" value="ECO:0007669"/>
    <property type="project" value="TreeGrafter"/>
</dbReference>
<feature type="binding site" evidence="7">
    <location>
        <position position="288"/>
    </location>
    <ligand>
        <name>Zn(2+)</name>
        <dbReference type="ChEBI" id="CHEBI:29105"/>
    </ligand>
</feature>
<dbReference type="GO" id="GO:0008270">
    <property type="term" value="F:zinc ion binding"/>
    <property type="evidence" value="ECO:0007669"/>
    <property type="project" value="InterPro"/>
</dbReference>
<evidence type="ECO:0000256" key="6">
    <source>
        <dbReference type="PIRSR" id="PIRSR037505-2"/>
    </source>
</evidence>
<dbReference type="Proteomes" id="UP000271162">
    <property type="component" value="Unassembled WGS sequence"/>
</dbReference>